<evidence type="ECO:0000256" key="1">
    <source>
        <dbReference type="ARBA" id="ARBA00022598"/>
    </source>
</evidence>
<evidence type="ECO:0000313" key="5">
    <source>
        <dbReference type="EMBL" id="SNQ60649.1"/>
    </source>
</evidence>
<dbReference type="OrthoDB" id="46252at2157"/>
<dbReference type="SUPFAM" id="SSF46785">
    <property type="entry name" value="Winged helix' DNA-binding domain"/>
    <property type="match status" value="1"/>
</dbReference>
<dbReference type="InterPro" id="IPR004408">
    <property type="entry name" value="Biotin_CoA_COase_ligase"/>
</dbReference>
<dbReference type="EC" id="6.3.4.15" evidence="5"/>
<dbReference type="SUPFAM" id="SSF50037">
    <property type="entry name" value="C-terminal domain of transcriptional repressors"/>
    <property type="match status" value="1"/>
</dbReference>
<dbReference type="PROSITE" id="PS51733">
    <property type="entry name" value="BPL_LPL_CATALYTIC"/>
    <property type="match status" value="1"/>
</dbReference>
<accession>A0A284VN64</accession>
<dbReference type="Gene3D" id="2.30.30.100">
    <property type="match status" value="1"/>
</dbReference>
<protein>
    <submittedName>
        <fullName evidence="5">Bifunctional ligase/repressor BirA</fullName>
        <ecNumber evidence="5">6.3.4.15</ecNumber>
    </submittedName>
</protein>
<dbReference type="Gene3D" id="1.10.10.10">
    <property type="entry name" value="Winged helix-like DNA-binding domain superfamily/Winged helix DNA-binding domain"/>
    <property type="match status" value="1"/>
</dbReference>
<evidence type="ECO:0000313" key="6">
    <source>
        <dbReference type="Proteomes" id="UP000218615"/>
    </source>
</evidence>
<name>A0A284VN64_9EURY</name>
<evidence type="ECO:0000256" key="2">
    <source>
        <dbReference type="ARBA" id="ARBA00022741"/>
    </source>
</evidence>
<keyword evidence="3" id="KW-0067">ATP-binding</keyword>
<dbReference type="EMBL" id="FZMP01000112">
    <property type="protein sequence ID" value="SNQ60649.1"/>
    <property type="molecule type" value="Genomic_DNA"/>
</dbReference>
<evidence type="ECO:0000259" key="4">
    <source>
        <dbReference type="PROSITE" id="PS51733"/>
    </source>
</evidence>
<dbReference type="Pfam" id="PF03099">
    <property type="entry name" value="BPL_LplA_LipB"/>
    <property type="match status" value="1"/>
</dbReference>
<dbReference type="Pfam" id="PF02237">
    <property type="entry name" value="BPL_C"/>
    <property type="match status" value="1"/>
</dbReference>
<dbReference type="AlphaFoldDB" id="A0A284VN64"/>
<dbReference type="InterPro" id="IPR030855">
    <property type="entry name" value="Bifunct_BirA"/>
</dbReference>
<evidence type="ECO:0000256" key="3">
    <source>
        <dbReference type="ARBA" id="ARBA00022840"/>
    </source>
</evidence>
<dbReference type="SUPFAM" id="SSF55681">
    <property type="entry name" value="Class II aaRS and biotin synthetases"/>
    <property type="match status" value="1"/>
</dbReference>
<dbReference type="Gene3D" id="3.30.930.10">
    <property type="entry name" value="Bira Bifunctional Protein, Domain 2"/>
    <property type="match status" value="1"/>
</dbReference>
<dbReference type="HAMAP" id="MF_00978">
    <property type="entry name" value="Bifunct_BirA"/>
    <property type="match status" value="1"/>
</dbReference>
<dbReference type="InterPro" id="IPR008988">
    <property type="entry name" value="Transcriptional_repressor_C"/>
</dbReference>
<dbReference type="InterPro" id="IPR011991">
    <property type="entry name" value="ArsR-like_HTH"/>
</dbReference>
<dbReference type="InterPro" id="IPR003142">
    <property type="entry name" value="BPL_C"/>
</dbReference>
<proteinExistence type="inferred from homology"/>
<reference evidence="6" key="1">
    <citation type="submission" date="2017-06" db="EMBL/GenBank/DDBJ databases">
        <authorList>
            <person name="Cremers G."/>
        </authorList>
    </citation>
    <scope>NUCLEOTIDE SEQUENCE [LARGE SCALE GENOMIC DNA]</scope>
</reference>
<dbReference type="InterPro" id="IPR013196">
    <property type="entry name" value="HTH_11"/>
</dbReference>
<dbReference type="PANTHER" id="PTHR12835">
    <property type="entry name" value="BIOTIN PROTEIN LIGASE"/>
    <property type="match status" value="1"/>
</dbReference>
<dbReference type="GO" id="GO:0004077">
    <property type="term" value="F:biotin--[biotin carboxyl-carrier protein] ligase activity"/>
    <property type="evidence" value="ECO:0007669"/>
    <property type="project" value="UniProtKB-EC"/>
</dbReference>
<dbReference type="PANTHER" id="PTHR12835:SF5">
    <property type="entry name" value="BIOTIN--PROTEIN LIGASE"/>
    <property type="match status" value="1"/>
</dbReference>
<dbReference type="CDD" id="cd00090">
    <property type="entry name" value="HTH_ARSR"/>
    <property type="match status" value="1"/>
</dbReference>
<dbReference type="STRING" id="1392998.ANME2D_03479"/>
<keyword evidence="1 5" id="KW-0436">Ligase</keyword>
<dbReference type="CDD" id="cd16442">
    <property type="entry name" value="BPL"/>
    <property type="match status" value="1"/>
</dbReference>
<dbReference type="Proteomes" id="UP000218615">
    <property type="component" value="Unassembled WGS sequence"/>
</dbReference>
<dbReference type="NCBIfam" id="TIGR00121">
    <property type="entry name" value="birA_ligase"/>
    <property type="match status" value="1"/>
</dbReference>
<feature type="domain" description="BPL/LPL catalytic" evidence="4">
    <location>
        <begin position="73"/>
        <end position="261"/>
    </location>
</feature>
<dbReference type="GO" id="GO:0006355">
    <property type="term" value="P:regulation of DNA-templated transcription"/>
    <property type="evidence" value="ECO:0007669"/>
    <property type="project" value="InterPro"/>
</dbReference>
<keyword evidence="6" id="KW-1185">Reference proteome</keyword>
<dbReference type="InterPro" id="IPR036388">
    <property type="entry name" value="WH-like_DNA-bd_sf"/>
</dbReference>
<keyword evidence="2" id="KW-0547">Nucleotide-binding</keyword>
<gene>
    <name evidence="5" type="primary">birA</name>
    <name evidence="5" type="ORF">MNV_20025</name>
</gene>
<sequence length="328" mass="36124">MNIRDKIKYNILGKLLARKGEHVSGEELAHELAISRAAVWKHIQALRAEGYMIESSTNIGYSLASTPDLLTPAAVKAGLKTQIIGRDIQYFKETKSTNIIAREIAGSVEEGTVVIAESQTGGRGRMGRKWISPEGGIWLSIIIKPKIQPLYASRITLLAGVSVAKTVRSYGLPAKIKWPNDVLINGKKVCGILTEIEAEIDLIDFCVVGIGIDANVDTESFPEEIRETSTSLKKELGSEINRVEFVQRLLGEFESLYLKFQKDGFSPILEEWRNMSATIGEWVKITTQARTIYGEAIGVDSEGALVLETGEGKLEKIVAGNCEHLRRP</sequence>
<dbReference type="InterPro" id="IPR045864">
    <property type="entry name" value="aa-tRNA-synth_II/BPL/LPL"/>
</dbReference>
<organism evidence="5 6">
    <name type="scientific">Candidatus Methanoperedens nitratireducens</name>
    <dbReference type="NCBI Taxonomy" id="1392998"/>
    <lineage>
        <taxon>Archaea</taxon>
        <taxon>Methanobacteriati</taxon>
        <taxon>Methanobacteriota</taxon>
        <taxon>Stenosarchaea group</taxon>
        <taxon>Methanomicrobia</taxon>
        <taxon>Methanosarcinales</taxon>
        <taxon>ANME-2 cluster</taxon>
        <taxon>Candidatus Methanoperedentaceae</taxon>
        <taxon>Candidatus Methanoperedens</taxon>
    </lineage>
</organism>
<dbReference type="GO" id="GO:0005524">
    <property type="term" value="F:ATP binding"/>
    <property type="evidence" value="ECO:0007669"/>
    <property type="project" value="UniProtKB-KW"/>
</dbReference>
<dbReference type="InterPro" id="IPR004143">
    <property type="entry name" value="BPL_LPL_catalytic"/>
</dbReference>
<dbReference type="RefSeq" id="WP_096205068.1">
    <property type="nucleotide sequence ID" value="NZ_FZMP01000112.1"/>
</dbReference>
<dbReference type="Pfam" id="PF08279">
    <property type="entry name" value="HTH_11"/>
    <property type="match status" value="1"/>
</dbReference>
<dbReference type="InterPro" id="IPR036390">
    <property type="entry name" value="WH_DNA-bd_sf"/>
</dbReference>
<dbReference type="GO" id="GO:0005737">
    <property type="term" value="C:cytoplasm"/>
    <property type="evidence" value="ECO:0007669"/>
    <property type="project" value="TreeGrafter"/>
</dbReference>